<dbReference type="Proteomes" id="UP001610335">
    <property type="component" value="Unassembled WGS sequence"/>
</dbReference>
<proteinExistence type="predicted"/>
<evidence type="ECO:0000313" key="3">
    <source>
        <dbReference type="Proteomes" id="UP001610335"/>
    </source>
</evidence>
<feature type="region of interest" description="Disordered" evidence="1">
    <location>
        <begin position="447"/>
        <end position="466"/>
    </location>
</feature>
<feature type="region of interest" description="Disordered" evidence="1">
    <location>
        <begin position="629"/>
        <end position="663"/>
    </location>
</feature>
<evidence type="ECO:0000256" key="1">
    <source>
        <dbReference type="SAM" id="MobiDB-lite"/>
    </source>
</evidence>
<sequence length="715" mass="80324">MAHFITISSTSVRRCATDPRIPYLSLRHSRHTSQVRKLWGCSHQRYNHDLNRRHIRLILGKHQRSRRPHHPRREQTIYHDYQSWRNPGWGWSSFKSGLLDFQRKYNPENDFWEVQKARAQQRTEWVKKEVDADPYAALFGRRLEPAFKFETMFTSLCRSLFGLDKSSANTVDTTANSKADVHSAHGTKSQESKTEEVPIQSSRDLREVGFEFDPISGRMIPKGSNPSELIEADKERAPAETQATGSRSWLEQHGFLSPVEKDETKPSGLFEPDVTDVSKYQEPATPEDTPETGNISSFTIAPQDRNTDLTTRKASGSISERSEATREATSTEDQQSQGQIIAPVTSNNDEHSVIPLDGAVKTSQSLDVGDVTASEKPMLEHHEQTEGLDRLGFLSRRDKPLPNPTASCINQEKDVVENWDDNLDLLRASDIRAAYEARRLSIESEIEHERHKNSDESLGPCTGSVVDIEHHDQPLTNQNEAISTSPKDSSIIADSRGLEPNLTEKLLQHETPVITSEGLSHDTPAEVYRVFAYDPTSLQVTEAETISSLQISSEHLHPTDVLTRLTNPAKFLPCLNQMHVEGHEIVSGGGDILVFRKVPKTEIQPISHVHKVETDQEGSIKPGYSEIGMPQQPKHDGFYTGNLSDHPLSAGKSHRESPPKSKVRKVLRRMLISGAATAGTFYAIGVVSEYFRTGGEDGWGIDGFTEFESERRHRE</sequence>
<name>A0ABR4IXH1_9EURO</name>
<accession>A0ABR4IXH1</accession>
<gene>
    <name evidence="2" type="ORF">BDW59DRAFT_105030</name>
</gene>
<protein>
    <recommendedName>
        <fullName evidence="4">Serine-threonine rich protein</fullName>
    </recommendedName>
</protein>
<feature type="region of interest" description="Disordered" evidence="1">
    <location>
        <begin position="233"/>
        <end position="252"/>
    </location>
</feature>
<reference evidence="2 3" key="1">
    <citation type="submission" date="2024-07" db="EMBL/GenBank/DDBJ databases">
        <title>Section-level genome sequencing and comparative genomics of Aspergillus sections Usti and Cavernicolus.</title>
        <authorList>
            <consortium name="Lawrence Berkeley National Laboratory"/>
            <person name="Nybo J.L."/>
            <person name="Vesth T.C."/>
            <person name="Theobald S."/>
            <person name="Frisvad J.C."/>
            <person name="Larsen T.O."/>
            <person name="Kjaerboelling I."/>
            <person name="Rothschild-Mancinelli K."/>
            <person name="Lyhne E.K."/>
            <person name="Kogle M.E."/>
            <person name="Barry K."/>
            <person name="Clum A."/>
            <person name="Na H."/>
            <person name="Ledsgaard L."/>
            <person name="Lin J."/>
            <person name="Lipzen A."/>
            <person name="Kuo A."/>
            <person name="Riley R."/>
            <person name="Mondo S."/>
            <person name="LaButti K."/>
            <person name="Haridas S."/>
            <person name="Pangalinan J."/>
            <person name="Salamov A.A."/>
            <person name="Simmons B.A."/>
            <person name="Magnuson J.K."/>
            <person name="Chen J."/>
            <person name="Drula E."/>
            <person name="Henrissat B."/>
            <person name="Wiebenga A."/>
            <person name="Lubbers R.J."/>
            <person name="Gomes A.C."/>
            <person name="Makela M.R."/>
            <person name="Stajich J."/>
            <person name="Grigoriev I.V."/>
            <person name="Mortensen U.H."/>
            <person name="De vries R.P."/>
            <person name="Baker S.E."/>
            <person name="Andersen M.R."/>
        </authorList>
    </citation>
    <scope>NUCLEOTIDE SEQUENCE [LARGE SCALE GENOMIC DNA]</scope>
    <source>
        <strain evidence="2 3">CBS 600.67</strain>
    </source>
</reference>
<evidence type="ECO:0008006" key="4">
    <source>
        <dbReference type="Google" id="ProtNLM"/>
    </source>
</evidence>
<comment type="caution">
    <text evidence="2">The sequence shown here is derived from an EMBL/GenBank/DDBJ whole genome shotgun (WGS) entry which is preliminary data.</text>
</comment>
<feature type="compositionally biased region" description="Polar residues" evidence="1">
    <location>
        <begin position="291"/>
        <end position="300"/>
    </location>
</feature>
<dbReference type="EMBL" id="JBFXLS010000006">
    <property type="protein sequence ID" value="KAL2832440.1"/>
    <property type="molecule type" value="Genomic_DNA"/>
</dbReference>
<organism evidence="2 3">
    <name type="scientific">Aspergillus cavernicola</name>
    <dbReference type="NCBI Taxonomy" id="176166"/>
    <lineage>
        <taxon>Eukaryota</taxon>
        <taxon>Fungi</taxon>
        <taxon>Dikarya</taxon>
        <taxon>Ascomycota</taxon>
        <taxon>Pezizomycotina</taxon>
        <taxon>Eurotiomycetes</taxon>
        <taxon>Eurotiomycetidae</taxon>
        <taxon>Eurotiales</taxon>
        <taxon>Aspergillaceae</taxon>
        <taxon>Aspergillus</taxon>
        <taxon>Aspergillus subgen. Nidulantes</taxon>
    </lineage>
</organism>
<keyword evidence="3" id="KW-1185">Reference proteome</keyword>
<feature type="compositionally biased region" description="Basic and acidic residues" evidence="1">
    <location>
        <begin position="179"/>
        <end position="196"/>
    </location>
</feature>
<feature type="region of interest" description="Disordered" evidence="1">
    <location>
        <begin position="257"/>
        <end position="352"/>
    </location>
</feature>
<feature type="compositionally biased region" description="Polar residues" evidence="1">
    <location>
        <begin position="327"/>
        <end position="347"/>
    </location>
</feature>
<feature type="region of interest" description="Disordered" evidence="1">
    <location>
        <begin position="174"/>
        <end position="202"/>
    </location>
</feature>
<evidence type="ECO:0000313" key="2">
    <source>
        <dbReference type="EMBL" id="KAL2832440.1"/>
    </source>
</evidence>